<dbReference type="OrthoDB" id="122279at2759"/>
<dbReference type="PROSITE" id="PS00107">
    <property type="entry name" value="PROTEIN_KINASE_ATP"/>
    <property type="match status" value="1"/>
</dbReference>
<keyword evidence="19" id="KW-1185">Reference proteome</keyword>
<dbReference type="Gene3D" id="1.10.510.10">
    <property type="entry name" value="Transferase(Phosphotransferase) domain 1"/>
    <property type="match status" value="1"/>
</dbReference>
<dbReference type="GO" id="GO:0004713">
    <property type="term" value="F:protein tyrosine kinase activity"/>
    <property type="evidence" value="ECO:0007669"/>
    <property type="project" value="UniProtKB-KW"/>
</dbReference>
<evidence type="ECO:0000256" key="5">
    <source>
        <dbReference type="ARBA" id="ARBA00022679"/>
    </source>
</evidence>
<dbReference type="Pfam" id="PF00069">
    <property type="entry name" value="Pkinase"/>
    <property type="match status" value="1"/>
</dbReference>
<dbReference type="EMBL" id="KK112768">
    <property type="protein sequence ID" value="KFM58512.1"/>
    <property type="molecule type" value="Genomic_DNA"/>
</dbReference>
<dbReference type="InterPro" id="IPR017441">
    <property type="entry name" value="Protein_kinase_ATP_BS"/>
</dbReference>
<dbReference type="InterPro" id="IPR051302">
    <property type="entry name" value="Dual_SerThr-Tyr_Kinase"/>
</dbReference>
<dbReference type="GO" id="GO:0045743">
    <property type="term" value="P:positive regulation of fibroblast growth factor receptor signaling pathway"/>
    <property type="evidence" value="ECO:0007669"/>
    <property type="project" value="TreeGrafter"/>
</dbReference>
<dbReference type="GO" id="GO:0005737">
    <property type="term" value="C:cytoplasm"/>
    <property type="evidence" value="ECO:0007669"/>
    <property type="project" value="UniProtKB-SubCell"/>
</dbReference>
<evidence type="ECO:0000259" key="17">
    <source>
        <dbReference type="PROSITE" id="PS50011"/>
    </source>
</evidence>
<keyword evidence="8 16" id="KW-0067">ATP-binding</keyword>
<dbReference type="GO" id="GO:0044344">
    <property type="term" value="P:cellular response to fibroblast growth factor stimulus"/>
    <property type="evidence" value="ECO:0007669"/>
    <property type="project" value="TreeGrafter"/>
</dbReference>
<evidence type="ECO:0000256" key="15">
    <source>
        <dbReference type="ARBA" id="ARBA00051680"/>
    </source>
</evidence>
<evidence type="ECO:0000256" key="14">
    <source>
        <dbReference type="ARBA" id="ARBA00049308"/>
    </source>
</evidence>
<evidence type="ECO:0000256" key="2">
    <source>
        <dbReference type="ARBA" id="ARBA00013203"/>
    </source>
</evidence>
<dbReference type="GO" id="GO:0070374">
    <property type="term" value="P:positive regulation of ERK1 and ERK2 cascade"/>
    <property type="evidence" value="ECO:0007669"/>
    <property type="project" value="TreeGrafter"/>
</dbReference>
<protein>
    <recommendedName>
        <fullName evidence="10">Dual serine/threonine and tyrosine protein kinase</fullName>
        <ecNumber evidence="2">2.7.12.1</ecNumber>
    </recommendedName>
    <alternativeName>
        <fullName evidence="12">Dusty protein kinase</fullName>
    </alternativeName>
    <alternativeName>
        <fullName evidence="11">Receptor-interacting serine/threonine-protein kinase 5</fullName>
    </alternativeName>
</protein>
<dbReference type="InterPro" id="IPR011009">
    <property type="entry name" value="Kinase-like_dom_sf"/>
</dbReference>
<evidence type="ECO:0000256" key="9">
    <source>
        <dbReference type="ARBA" id="ARBA00023137"/>
    </source>
</evidence>
<comment type="catalytic activity">
    <reaction evidence="14">
        <text>L-threonyl-[protein] + ATP = O-phospho-L-threonyl-[protein] + ADP + H(+)</text>
        <dbReference type="Rhea" id="RHEA:46608"/>
        <dbReference type="Rhea" id="RHEA-COMP:11060"/>
        <dbReference type="Rhea" id="RHEA-COMP:11605"/>
        <dbReference type="ChEBI" id="CHEBI:15378"/>
        <dbReference type="ChEBI" id="CHEBI:30013"/>
        <dbReference type="ChEBI" id="CHEBI:30616"/>
        <dbReference type="ChEBI" id="CHEBI:61977"/>
        <dbReference type="ChEBI" id="CHEBI:456216"/>
        <dbReference type="EC" id="2.7.12.1"/>
    </reaction>
</comment>
<feature type="non-terminal residue" evidence="18">
    <location>
        <position position="993"/>
    </location>
</feature>
<evidence type="ECO:0000256" key="12">
    <source>
        <dbReference type="ARBA" id="ARBA00042638"/>
    </source>
</evidence>
<organism evidence="18 19">
    <name type="scientific">Stegodyphus mimosarum</name>
    <name type="common">African social velvet spider</name>
    <dbReference type="NCBI Taxonomy" id="407821"/>
    <lineage>
        <taxon>Eukaryota</taxon>
        <taxon>Metazoa</taxon>
        <taxon>Ecdysozoa</taxon>
        <taxon>Arthropoda</taxon>
        <taxon>Chelicerata</taxon>
        <taxon>Arachnida</taxon>
        <taxon>Araneae</taxon>
        <taxon>Araneomorphae</taxon>
        <taxon>Entelegynae</taxon>
        <taxon>Eresoidea</taxon>
        <taxon>Eresidae</taxon>
        <taxon>Stegodyphus</taxon>
    </lineage>
</organism>
<sequence>MAASLPYEISKFRNHCRQLRRILRDTKQSLEDIEKSGYFNEEQILSIQLKLEAEQAVNDVIYSAIGITILGQDCWAKAAVANELFGQKILPTEPHDAENENPKLSWRMVRFMYGVQTQVTLALPNSYELLEHLVSHDQQWHTVPIEDLELKGKDSEDPAFETAVLDIKLRHQLLRDDVVVMVSPTNVNASFEQIMAVCMEGYTPIVIYAVANNTLSQKEVTELMELKKKYAKLPIFFICVPPPASELTESEQHARNITLYGRRPMFKPHSYHETSPIYQSTILKRRESLDSKLGSTSLTLCQQLCGLGFINMLSPNLKKKLCRQQSGAIEVESKLIEDFDNFSSILLHIRQILQAELVQVATTLNEAHNTCLRMFILSAFDMTWDMLITPKRISYARQRETELYESLMSIANCKQEEIRQLIVESIDGMTEELLAKASEYEFQGVQLSNEGEPPSARELQICTTEIQALVLNSLNSAVAGKLIGSVDYLRESFVGTLERCLISLENQKEGSEPSQASNALKQILNAAYQVEVTVRTSSSLLRVLFEKMKQKVSALQCSKDSPKQPNKLWGYDIHTLKIISEYPFLKKSTSDNFLSLLVQTLPWKAPPVIDAEWKRRVAHDMLMSLSESRLARSICSQFRERLKASHDQFAASLRHLEAMHSGRLERTEEQRLKVRKLHAPKLAKFALESTSLRDIILYGMPQIGREIGRGQYGVVYSCDSWAGYSPCAIKSVVPPDDKHWNDLAMEFYYTRSIPEHDRIVQIRGSVIDLTYAGGSTPAVLLVMDRLQRDLYSALKMSLPWKNRLQVALDVVQGIRFLHGQGLVHRDIKLKNVLLDKHNRAKITDLGFCKPEAMMSGSIVGTPIHMAPELFSGRYDNSVDVYAFGILFWYICADHVRLPYVYEQCQSKDQLWNSVKKGARPERLPQFDENCWRLMEDCWNGDPSCRPLLGEVEPRLMEIIDYYEHNPLPSRGVEQKEVAILSTSPYINLEFAPT</sequence>
<keyword evidence="3" id="KW-0963">Cytoplasm</keyword>
<evidence type="ECO:0000313" key="19">
    <source>
        <dbReference type="Proteomes" id="UP000054359"/>
    </source>
</evidence>
<comment type="subcellular location">
    <subcellularLocation>
        <location evidence="1">Cytoplasm</location>
    </subcellularLocation>
</comment>
<dbReference type="Proteomes" id="UP000054359">
    <property type="component" value="Unassembled WGS sequence"/>
</dbReference>
<evidence type="ECO:0000256" key="6">
    <source>
        <dbReference type="ARBA" id="ARBA00022741"/>
    </source>
</evidence>
<dbReference type="InterPro" id="IPR000719">
    <property type="entry name" value="Prot_kinase_dom"/>
</dbReference>
<dbReference type="PROSITE" id="PS00108">
    <property type="entry name" value="PROTEIN_KINASE_ST"/>
    <property type="match status" value="1"/>
</dbReference>
<feature type="domain" description="Protein kinase" evidence="17">
    <location>
        <begin position="701"/>
        <end position="955"/>
    </location>
</feature>
<dbReference type="GO" id="GO:0043066">
    <property type="term" value="P:negative regulation of apoptotic process"/>
    <property type="evidence" value="ECO:0007669"/>
    <property type="project" value="TreeGrafter"/>
</dbReference>
<dbReference type="InterPro" id="IPR008271">
    <property type="entry name" value="Ser/Thr_kinase_AS"/>
</dbReference>
<comment type="catalytic activity">
    <reaction evidence="15">
        <text>L-tyrosyl-[protein] + ATP = O-phospho-L-tyrosyl-[protein] + ADP + H(+)</text>
        <dbReference type="Rhea" id="RHEA:10596"/>
        <dbReference type="Rhea" id="RHEA-COMP:10136"/>
        <dbReference type="Rhea" id="RHEA-COMP:20101"/>
        <dbReference type="ChEBI" id="CHEBI:15378"/>
        <dbReference type="ChEBI" id="CHEBI:30616"/>
        <dbReference type="ChEBI" id="CHEBI:46858"/>
        <dbReference type="ChEBI" id="CHEBI:61978"/>
        <dbReference type="ChEBI" id="CHEBI:456216"/>
        <dbReference type="EC" id="2.7.12.1"/>
    </reaction>
</comment>
<dbReference type="GO" id="GO:0005524">
    <property type="term" value="F:ATP binding"/>
    <property type="evidence" value="ECO:0007669"/>
    <property type="project" value="UniProtKB-UniRule"/>
</dbReference>
<evidence type="ECO:0000256" key="1">
    <source>
        <dbReference type="ARBA" id="ARBA00004496"/>
    </source>
</evidence>
<evidence type="ECO:0000256" key="16">
    <source>
        <dbReference type="PROSITE-ProRule" id="PRU10141"/>
    </source>
</evidence>
<feature type="binding site" evidence="16">
    <location>
        <position position="730"/>
    </location>
    <ligand>
        <name>ATP</name>
        <dbReference type="ChEBI" id="CHEBI:30616"/>
    </ligand>
</feature>
<evidence type="ECO:0000256" key="10">
    <source>
        <dbReference type="ARBA" id="ARBA00040421"/>
    </source>
</evidence>
<comment type="catalytic activity">
    <reaction evidence="13">
        <text>L-seryl-[protein] + ATP = O-phospho-L-seryl-[protein] + ADP + H(+)</text>
        <dbReference type="Rhea" id="RHEA:17989"/>
        <dbReference type="Rhea" id="RHEA-COMP:9863"/>
        <dbReference type="Rhea" id="RHEA-COMP:11604"/>
        <dbReference type="ChEBI" id="CHEBI:15378"/>
        <dbReference type="ChEBI" id="CHEBI:29999"/>
        <dbReference type="ChEBI" id="CHEBI:30616"/>
        <dbReference type="ChEBI" id="CHEBI:83421"/>
        <dbReference type="ChEBI" id="CHEBI:456216"/>
        <dbReference type="EC" id="2.7.12.1"/>
    </reaction>
</comment>
<dbReference type="CDD" id="cd13975">
    <property type="entry name" value="PKc_Dusty"/>
    <property type="match status" value="1"/>
</dbReference>
<dbReference type="EC" id="2.7.12.1" evidence="2"/>
<evidence type="ECO:0000256" key="4">
    <source>
        <dbReference type="ARBA" id="ARBA00022527"/>
    </source>
</evidence>
<dbReference type="OMA" id="VTRMVWE"/>
<dbReference type="PANTHER" id="PTHR46392:SF1">
    <property type="entry name" value="DUAL SERINE_THREONINE AND TYROSINE PROTEIN KINASE"/>
    <property type="match status" value="1"/>
</dbReference>
<dbReference type="STRING" id="407821.A0A087T073"/>
<dbReference type="PANTHER" id="PTHR46392">
    <property type="entry name" value="DUAL SERINE/THREONINE AND TYROSINE PROTEIN KINASE"/>
    <property type="match status" value="1"/>
</dbReference>
<name>A0A087T073_STEMI</name>
<accession>A0A087T073</accession>
<evidence type="ECO:0000256" key="13">
    <source>
        <dbReference type="ARBA" id="ARBA00049003"/>
    </source>
</evidence>
<keyword evidence="5" id="KW-0808">Transferase</keyword>
<evidence type="ECO:0000256" key="8">
    <source>
        <dbReference type="ARBA" id="ARBA00022840"/>
    </source>
</evidence>
<evidence type="ECO:0000256" key="11">
    <source>
        <dbReference type="ARBA" id="ARBA00041268"/>
    </source>
</evidence>
<evidence type="ECO:0000313" key="18">
    <source>
        <dbReference type="EMBL" id="KFM58512.1"/>
    </source>
</evidence>
<evidence type="ECO:0000256" key="3">
    <source>
        <dbReference type="ARBA" id="ARBA00022490"/>
    </source>
</evidence>
<dbReference type="AlphaFoldDB" id="A0A087T073"/>
<evidence type="ECO:0000256" key="7">
    <source>
        <dbReference type="ARBA" id="ARBA00022777"/>
    </source>
</evidence>
<dbReference type="GO" id="GO:0004712">
    <property type="term" value="F:protein serine/threonine/tyrosine kinase activity"/>
    <property type="evidence" value="ECO:0007669"/>
    <property type="project" value="UniProtKB-EC"/>
</dbReference>
<dbReference type="PROSITE" id="PS50011">
    <property type="entry name" value="PROTEIN_KINASE_DOM"/>
    <property type="match status" value="1"/>
</dbReference>
<gene>
    <name evidence="18" type="ORF">X975_16944</name>
</gene>
<dbReference type="SMART" id="SM00220">
    <property type="entry name" value="S_TKc"/>
    <property type="match status" value="1"/>
</dbReference>
<keyword evidence="4" id="KW-0723">Serine/threonine-protein kinase</keyword>
<proteinExistence type="predicted"/>
<keyword evidence="7 18" id="KW-0418">Kinase</keyword>
<dbReference type="GO" id="GO:0004674">
    <property type="term" value="F:protein serine/threonine kinase activity"/>
    <property type="evidence" value="ECO:0007669"/>
    <property type="project" value="UniProtKB-KW"/>
</dbReference>
<dbReference type="SUPFAM" id="SSF56112">
    <property type="entry name" value="Protein kinase-like (PK-like)"/>
    <property type="match status" value="1"/>
</dbReference>
<keyword evidence="6 16" id="KW-0547">Nucleotide-binding</keyword>
<reference evidence="18 19" key="1">
    <citation type="submission" date="2013-11" db="EMBL/GenBank/DDBJ databases">
        <title>Genome sequencing of Stegodyphus mimosarum.</title>
        <authorList>
            <person name="Bechsgaard J."/>
        </authorList>
    </citation>
    <scope>NUCLEOTIDE SEQUENCE [LARGE SCALE GENOMIC DNA]</scope>
</reference>
<keyword evidence="9" id="KW-0829">Tyrosine-protein kinase</keyword>